<organism evidence="2 3">
    <name type="scientific">Platanthera zijinensis</name>
    <dbReference type="NCBI Taxonomy" id="2320716"/>
    <lineage>
        <taxon>Eukaryota</taxon>
        <taxon>Viridiplantae</taxon>
        <taxon>Streptophyta</taxon>
        <taxon>Embryophyta</taxon>
        <taxon>Tracheophyta</taxon>
        <taxon>Spermatophyta</taxon>
        <taxon>Magnoliopsida</taxon>
        <taxon>Liliopsida</taxon>
        <taxon>Asparagales</taxon>
        <taxon>Orchidaceae</taxon>
        <taxon>Orchidoideae</taxon>
        <taxon>Orchideae</taxon>
        <taxon>Orchidinae</taxon>
        <taxon>Platanthera</taxon>
    </lineage>
</organism>
<proteinExistence type="predicted"/>
<dbReference type="AlphaFoldDB" id="A0AAP0BA12"/>
<reference evidence="2 3" key="1">
    <citation type="journal article" date="2022" name="Nat. Plants">
        <title>Genomes of leafy and leafless Platanthera orchids illuminate the evolution of mycoheterotrophy.</title>
        <authorList>
            <person name="Li M.H."/>
            <person name="Liu K.W."/>
            <person name="Li Z."/>
            <person name="Lu H.C."/>
            <person name="Ye Q.L."/>
            <person name="Zhang D."/>
            <person name="Wang J.Y."/>
            <person name="Li Y.F."/>
            <person name="Zhong Z.M."/>
            <person name="Liu X."/>
            <person name="Yu X."/>
            <person name="Liu D.K."/>
            <person name="Tu X.D."/>
            <person name="Liu B."/>
            <person name="Hao Y."/>
            <person name="Liao X.Y."/>
            <person name="Jiang Y.T."/>
            <person name="Sun W.H."/>
            <person name="Chen J."/>
            <person name="Chen Y.Q."/>
            <person name="Ai Y."/>
            <person name="Zhai J.W."/>
            <person name="Wu S.S."/>
            <person name="Zhou Z."/>
            <person name="Hsiao Y.Y."/>
            <person name="Wu W.L."/>
            <person name="Chen Y.Y."/>
            <person name="Lin Y.F."/>
            <person name="Hsu J.L."/>
            <person name="Li C.Y."/>
            <person name="Wang Z.W."/>
            <person name="Zhao X."/>
            <person name="Zhong W.Y."/>
            <person name="Ma X.K."/>
            <person name="Ma L."/>
            <person name="Huang J."/>
            <person name="Chen G.Z."/>
            <person name="Huang M.Z."/>
            <person name="Huang L."/>
            <person name="Peng D.H."/>
            <person name="Luo Y.B."/>
            <person name="Zou S.Q."/>
            <person name="Chen S.P."/>
            <person name="Lan S."/>
            <person name="Tsai W.C."/>
            <person name="Van de Peer Y."/>
            <person name="Liu Z.J."/>
        </authorList>
    </citation>
    <scope>NUCLEOTIDE SEQUENCE [LARGE SCALE GENOMIC DNA]</scope>
    <source>
        <strain evidence="2">Lor287</strain>
    </source>
</reference>
<keyword evidence="3" id="KW-1185">Reference proteome</keyword>
<accession>A0AAP0BA12</accession>
<evidence type="ECO:0000256" key="1">
    <source>
        <dbReference type="SAM" id="MobiDB-lite"/>
    </source>
</evidence>
<gene>
    <name evidence="2" type="ORF">KSP39_PZI015974</name>
</gene>
<protein>
    <submittedName>
        <fullName evidence="2">Uncharacterized protein</fullName>
    </submittedName>
</protein>
<name>A0AAP0BA12_9ASPA</name>
<dbReference type="EMBL" id="JBBWWQ010000013">
    <property type="protein sequence ID" value="KAK8933341.1"/>
    <property type="molecule type" value="Genomic_DNA"/>
</dbReference>
<comment type="caution">
    <text evidence="2">The sequence shown here is derived from an EMBL/GenBank/DDBJ whole genome shotgun (WGS) entry which is preliminary data.</text>
</comment>
<sequence>MTETCRSAHLRHSSSYSTIRQARPPKPSSKSPTPRRGRPPWHPSRSSLHLCFRMAPNNTSSSSLASPNLQALFPAGCGPN</sequence>
<evidence type="ECO:0000313" key="3">
    <source>
        <dbReference type="Proteomes" id="UP001418222"/>
    </source>
</evidence>
<evidence type="ECO:0000313" key="2">
    <source>
        <dbReference type="EMBL" id="KAK8933341.1"/>
    </source>
</evidence>
<feature type="region of interest" description="Disordered" evidence="1">
    <location>
        <begin position="1"/>
        <end position="46"/>
    </location>
</feature>
<dbReference type="Proteomes" id="UP001418222">
    <property type="component" value="Unassembled WGS sequence"/>
</dbReference>